<dbReference type="SFLD" id="SFLDG01129">
    <property type="entry name" value="C1.5:_HAD__Beta-PGM__Phosphata"/>
    <property type="match status" value="1"/>
</dbReference>
<dbReference type="InterPro" id="IPR023198">
    <property type="entry name" value="PGP-like_dom2"/>
</dbReference>
<dbReference type="PANTHER" id="PTHR43611">
    <property type="entry name" value="ALPHA-D-GLUCOSE 1-PHOSPHATE PHOSPHATASE"/>
    <property type="match status" value="1"/>
</dbReference>
<dbReference type="Gene3D" id="3.40.50.1000">
    <property type="entry name" value="HAD superfamily/HAD-like"/>
    <property type="match status" value="1"/>
</dbReference>
<evidence type="ECO:0000313" key="1">
    <source>
        <dbReference type="EMBL" id="AJH01480.1"/>
    </source>
</evidence>
<sequence>MIKNIIFDLGNVILDFQPKIYVRSKIDEEKVEEIYKCIFQSDEWPMLDRGTICEEDAKRNIINRNTESEELINKVFENWYDMLIPIESSVDTLKKLKQKGYKIYYLSNFHLAAFEYINNKYDLFKLFEGGVVSYKEKLLKPEKEIYEKILYRYSLEPGETLFIDDMEQNIEAAIKLGLKGIVLKEPMKLEDELQKFDINI</sequence>
<evidence type="ECO:0000313" key="2">
    <source>
        <dbReference type="Proteomes" id="UP000031866"/>
    </source>
</evidence>
<dbReference type="NCBIfam" id="TIGR01509">
    <property type="entry name" value="HAD-SF-IA-v3"/>
    <property type="match status" value="1"/>
</dbReference>
<protein>
    <submittedName>
        <fullName evidence="1">HAD family hydrolase</fullName>
    </submittedName>
</protein>
<organism evidence="1 2">
    <name type="scientific">Clostridium beijerinckii</name>
    <name type="common">Clostridium MP</name>
    <dbReference type="NCBI Taxonomy" id="1520"/>
    <lineage>
        <taxon>Bacteria</taxon>
        <taxon>Bacillati</taxon>
        <taxon>Bacillota</taxon>
        <taxon>Clostridia</taxon>
        <taxon>Eubacteriales</taxon>
        <taxon>Clostridiaceae</taxon>
        <taxon>Clostridium</taxon>
    </lineage>
</organism>
<dbReference type="PRINTS" id="PR00413">
    <property type="entry name" value="HADHALOGNASE"/>
</dbReference>
<dbReference type="Proteomes" id="UP000031866">
    <property type="component" value="Chromosome"/>
</dbReference>
<dbReference type="STRING" id="1520.LF65_04951"/>
<reference evidence="2" key="1">
    <citation type="submission" date="2014-12" db="EMBL/GenBank/DDBJ databases">
        <title>Genome sequence of Clostridium beijerinckii strain 59B.</title>
        <authorList>
            <person name="Little G.T."/>
            <person name="Minton N.P."/>
        </authorList>
    </citation>
    <scope>NUCLEOTIDE SEQUENCE [LARGE SCALE GENOMIC DNA]</scope>
    <source>
        <strain evidence="2">59B</strain>
    </source>
</reference>
<dbReference type="InterPro" id="IPR023214">
    <property type="entry name" value="HAD_sf"/>
</dbReference>
<proteinExistence type="predicted"/>
<name>A0A0B5QGJ5_CLOBE</name>
<dbReference type="InterPro" id="IPR036412">
    <property type="entry name" value="HAD-like_sf"/>
</dbReference>
<gene>
    <name evidence="1" type="ORF">LF65_04951</name>
</gene>
<dbReference type="GO" id="GO:0016787">
    <property type="term" value="F:hydrolase activity"/>
    <property type="evidence" value="ECO:0007669"/>
    <property type="project" value="UniProtKB-KW"/>
</dbReference>
<dbReference type="CDD" id="cd02603">
    <property type="entry name" value="HAD_sEH-N_like"/>
    <property type="match status" value="1"/>
</dbReference>
<dbReference type="AlphaFoldDB" id="A0A0B5QGJ5"/>
<dbReference type="SUPFAM" id="SSF56784">
    <property type="entry name" value="HAD-like"/>
    <property type="match status" value="1"/>
</dbReference>
<dbReference type="EMBL" id="CP010086">
    <property type="protein sequence ID" value="AJH01480.1"/>
    <property type="molecule type" value="Genomic_DNA"/>
</dbReference>
<dbReference type="InterPro" id="IPR006439">
    <property type="entry name" value="HAD-SF_hydro_IA"/>
</dbReference>
<dbReference type="OrthoDB" id="9797415at2"/>
<dbReference type="SFLD" id="SFLDS00003">
    <property type="entry name" value="Haloacid_Dehalogenase"/>
    <property type="match status" value="1"/>
</dbReference>
<dbReference type="Pfam" id="PF00702">
    <property type="entry name" value="Hydrolase"/>
    <property type="match status" value="1"/>
</dbReference>
<dbReference type="Gene3D" id="1.10.150.240">
    <property type="entry name" value="Putative phosphatase, domain 2"/>
    <property type="match status" value="1"/>
</dbReference>
<dbReference type="KEGG" id="cbei:LF65_04951"/>
<accession>A0A0B5QGJ5</accession>
<dbReference type="RefSeq" id="WP_041899912.1">
    <property type="nucleotide sequence ID" value="NZ_CP010086.2"/>
</dbReference>
<dbReference type="PANTHER" id="PTHR43611:SF3">
    <property type="entry name" value="FLAVIN MONONUCLEOTIDE HYDROLASE 1, CHLOROPLATIC"/>
    <property type="match status" value="1"/>
</dbReference>
<keyword evidence="1" id="KW-0378">Hydrolase</keyword>